<evidence type="ECO:0000313" key="7">
    <source>
        <dbReference type="Proteomes" id="UP000323000"/>
    </source>
</evidence>
<keyword evidence="5" id="KW-0539">Nucleus</keyword>
<gene>
    <name evidence="6" type="ORF">EZV62_019033</name>
</gene>
<protein>
    <recommendedName>
        <fullName evidence="8">TF-B3 domain-containing protein</fullName>
    </recommendedName>
</protein>
<proteinExistence type="predicted"/>
<dbReference type="OrthoDB" id="810485at2759"/>
<evidence type="ECO:0000256" key="2">
    <source>
        <dbReference type="ARBA" id="ARBA00023015"/>
    </source>
</evidence>
<dbReference type="GO" id="GO:0005634">
    <property type="term" value="C:nucleus"/>
    <property type="evidence" value="ECO:0007669"/>
    <property type="project" value="UniProtKB-SubCell"/>
</dbReference>
<evidence type="ECO:0008006" key="8">
    <source>
        <dbReference type="Google" id="ProtNLM"/>
    </source>
</evidence>
<dbReference type="AlphaFoldDB" id="A0A5C7HA49"/>
<dbReference type="SUPFAM" id="SSF101936">
    <property type="entry name" value="DNA-binding pseudobarrel domain"/>
    <property type="match status" value="1"/>
</dbReference>
<keyword evidence="7" id="KW-1185">Reference proteome</keyword>
<evidence type="ECO:0000256" key="1">
    <source>
        <dbReference type="ARBA" id="ARBA00004123"/>
    </source>
</evidence>
<accession>A0A5C7HA49</accession>
<dbReference type="Proteomes" id="UP000323000">
    <property type="component" value="Chromosome 9"/>
</dbReference>
<keyword evidence="2" id="KW-0805">Transcription regulation</keyword>
<dbReference type="EMBL" id="VAHF01000009">
    <property type="protein sequence ID" value="TXG53777.1"/>
    <property type="molecule type" value="Genomic_DNA"/>
</dbReference>
<dbReference type="InterPro" id="IPR003340">
    <property type="entry name" value="B3_DNA-bd"/>
</dbReference>
<keyword evidence="3" id="KW-0238">DNA-binding</keyword>
<comment type="caution">
    <text evidence="6">The sequence shown here is derived from an EMBL/GenBank/DDBJ whole genome shotgun (WGS) entry which is preliminary data.</text>
</comment>
<reference evidence="7" key="1">
    <citation type="journal article" date="2019" name="Gigascience">
        <title>De novo genome assembly of the endangered Acer yangbiense, a plant species with extremely small populations endemic to Yunnan Province, China.</title>
        <authorList>
            <person name="Yang J."/>
            <person name="Wariss H.M."/>
            <person name="Tao L."/>
            <person name="Zhang R."/>
            <person name="Yun Q."/>
            <person name="Hollingsworth P."/>
            <person name="Dao Z."/>
            <person name="Luo G."/>
            <person name="Guo H."/>
            <person name="Ma Y."/>
            <person name="Sun W."/>
        </authorList>
    </citation>
    <scope>NUCLEOTIDE SEQUENCE [LARGE SCALE GENOMIC DNA]</scope>
    <source>
        <strain evidence="7">cv. Malutang</strain>
    </source>
</reference>
<evidence type="ECO:0000256" key="4">
    <source>
        <dbReference type="ARBA" id="ARBA00023163"/>
    </source>
</evidence>
<comment type="subcellular location">
    <subcellularLocation>
        <location evidence="1">Nucleus</location>
    </subcellularLocation>
</comment>
<dbReference type="GO" id="GO:0003677">
    <property type="term" value="F:DNA binding"/>
    <property type="evidence" value="ECO:0007669"/>
    <property type="project" value="UniProtKB-KW"/>
</dbReference>
<dbReference type="CDD" id="cd10017">
    <property type="entry name" value="B3_DNA"/>
    <property type="match status" value="1"/>
</dbReference>
<dbReference type="Gene3D" id="2.40.330.10">
    <property type="entry name" value="DNA-binding pseudobarrel domain"/>
    <property type="match status" value="1"/>
</dbReference>
<sequence>MAPLIFSKIVTEIDITRSLSIPTSSLGLIPLEEGHSVDMHVYDSCGRLWIFRSSILQQSTGCEGLVLSVNWLEFVSHKNVKVDDEVIFIEEIIMNGPGVGARLYIQVRRKIRLFGQDIWADL</sequence>
<name>A0A5C7HA49_9ROSI</name>
<keyword evidence="4" id="KW-0804">Transcription</keyword>
<evidence type="ECO:0000313" key="6">
    <source>
        <dbReference type="EMBL" id="TXG53777.1"/>
    </source>
</evidence>
<evidence type="ECO:0000256" key="3">
    <source>
        <dbReference type="ARBA" id="ARBA00023125"/>
    </source>
</evidence>
<organism evidence="6 7">
    <name type="scientific">Acer yangbiense</name>
    <dbReference type="NCBI Taxonomy" id="1000413"/>
    <lineage>
        <taxon>Eukaryota</taxon>
        <taxon>Viridiplantae</taxon>
        <taxon>Streptophyta</taxon>
        <taxon>Embryophyta</taxon>
        <taxon>Tracheophyta</taxon>
        <taxon>Spermatophyta</taxon>
        <taxon>Magnoliopsida</taxon>
        <taxon>eudicotyledons</taxon>
        <taxon>Gunneridae</taxon>
        <taxon>Pentapetalae</taxon>
        <taxon>rosids</taxon>
        <taxon>malvids</taxon>
        <taxon>Sapindales</taxon>
        <taxon>Sapindaceae</taxon>
        <taxon>Hippocastanoideae</taxon>
        <taxon>Acereae</taxon>
        <taxon>Acer</taxon>
    </lineage>
</organism>
<dbReference type="InterPro" id="IPR015300">
    <property type="entry name" value="DNA-bd_pseudobarrel_sf"/>
</dbReference>
<evidence type="ECO:0000256" key="5">
    <source>
        <dbReference type="ARBA" id="ARBA00023242"/>
    </source>
</evidence>